<dbReference type="InterPro" id="IPR018495">
    <property type="entry name" value="Succ_DH_cyt_bsu_CS"/>
</dbReference>
<comment type="cofactor">
    <cofactor evidence="8">
        <name>heme</name>
        <dbReference type="ChEBI" id="CHEBI:30413"/>
    </cofactor>
    <text evidence="8">The heme is bound between the two transmembrane subunits.</text>
</comment>
<dbReference type="AlphaFoldDB" id="A0A0A7A789"/>
<dbReference type="GO" id="GO:0006099">
    <property type="term" value="P:tricarboxylic acid cycle"/>
    <property type="evidence" value="ECO:0007669"/>
    <property type="project" value="InterPro"/>
</dbReference>
<dbReference type="PROSITE" id="PS01000">
    <property type="entry name" value="SDH_CYT_1"/>
    <property type="match status" value="1"/>
</dbReference>
<keyword evidence="6 8" id="KW-0408">Iron</keyword>
<feature type="transmembrane region" description="Helical" evidence="9">
    <location>
        <begin position="27"/>
        <end position="46"/>
    </location>
</feature>
<evidence type="ECO:0000256" key="3">
    <source>
        <dbReference type="ARBA" id="ARBA00022692"/>
    </source>
</evidence>
<evidence type="ECO:0000256" key="9">
    <source>
        <dbReference type="SAM" id="Phobius"/>
    </source>
</evidence>
<dbReference type="GO" id="GO:0016020">
    <property type="term" value="C:membrane"/>
    <property type="evidence" value="ECO:0007669"/>
    <property type="project" value="UniProtKB-SubCell"/>
</dbReference>
<name>A0A0A7A789_9FLOR</name>
<keyword evidence="2 8" id="KW-0349">Heme</keyword>
<keyword evidence="4 8" id="KW-0479">Metal-binding</keyword>
<keyword evidence="7 9" id="KW-0472">Membrane</keyword>
<accession>A0A0A7A789</accession>
<organism evidence="10">
    <name type="scientific">Ahnfeltia plicata</name>
    <dbReference type="NCBI Taxonomy" id="28023"/>
    <lineage>
        <taxon>Eukaryota</taxon>
        <taxon>Rhodophyta</taxon>
        <taxon>Florideophyceae</taxon>
        <taxon>Ahnfeltiophycidae</taxon>
        <taxon>Ahnfeltiales</taxon>
        <taxon>Ahnfeltiaceae</taxon>
        <taxon>Ahnfeltia</taxon>
    </lineage>
</organism>
<reference evidence="10" key="1">
    <citation type="submission" date="2013-09" db="EMBL/GenBank/DDBJ databases">
        <title>Complete mitochondrion genomes reveal florideophycean red algal diversity.</title>
        <authorList>
            <person name="Yang E.C."/>
            <person name="Kim K.M."/>
            <person name="Kim S.Y."/>
            <person name="Yoon H.S."/>
        </authorList>
    </citation>
    <scope>NUCLEOTIDE SEQUENCE</scope>
</reference>
<feature type="transmembrane region" description="Helical" evidence="9">
    <location>
        <begin position="58"/>
        <end position="85"/>
    </location>
</feature>
<dbReference type="SUPFAM" id="SSF81343">
    <property type="entry name" value="Fumarate reductase respiratory complex transmembrane subunits"/>
    <property type="match status" value="1"/>
</dbReference>
<gene>
    <name evidence="10" type="primary">sdh3</name>
    <name evidence="10" type="ORF">Ahnf.plic.mt.20</name>
</gene>
<comment type="subcellular location">
    <subcellularLocation>
        <location evidence="1">Membrane</location>
        <topology evidence="1">Multi-pass membrane protein</topology>
    </subcellularLocation>
</comment>
<dbReference type="PANTHER" id="PTHR10978:SF5">
    <property type="entry name" value="SUCCINATE DEHYDROGENASE CYTOCHROME B560 SUBUNIT, MITOCHONDRIAL"/>
    <property type="match status" value="1"/>
</dbReference>
<proteinExistence type="predicted"/>
<dbReference type="PIRSF" id="PIRSF000178">
    <property type="entry name" value="SDH_cyt_b560"/>
    <property type="match status" value="1"/>
</dbReference>
<dbReference type="CDD" id="cd03499">
    <property type="entry name" value="SQR_TypeC_SdhC"/>
    <property type="match status" value="1"/>
</dbReference>
<evidence type="ECO:0000256" key="4">
    <source>
        <dbReference type="ARBA" id="ARBA00022723"/>
    </source>
</evidence>
<evidence type="ECO:0000256" key="1">
    <source>
        <dbReference type="ARBA" id="ARBA00004141"/>
    </source>
</evidence>
<dbReference type="Pfam" id="PF01127">
    <property type="entry name" value="Sdh_cyt"/>
    <property type="match status" value="1"/>
</dbReference>
<dbReference type="RefSeq" id="YP_009114049.1">
    <property type="nucleotide sequence ID" value="NC_026054.1"/>
</dbReference>
<dbReference type="InterPro" id="IPR034804">
    <property type="entry name" value="SQR/QFR_C/D"/>
</dbReference>
<protein>
    <submittedName>
        <fullName evidence="10">Succinate:cytochrome c oxidoreductase subunit 3</fullName>
    </submittedName>
</protein>
<dbReference type="NCBIfam" id="TIGR02970">
    <property type="entry name" value="succ_dehyd_cytB"/>
    <property type="match status" value="1"/>
</dbReference>
<dbReference type="GO" id="GO:0046872">
    <property type="term" value="F:metal ion binding"/>
    <property type="evidence" value="ECO:0007669"/>
    <property type="project" value="UniProtKB-KW"/>
</dbReference>
<evidence type="ECO:0000256" key="7">
    <source>
        <dbReference type="ARBA" id="ARBA00023136"/>
    </source>
</evidence>
<dbReference type="GO" id="GO:0009055">
    <property type="term" value="F:electron transfer activity"/>
    <property type="evidence" value="ECO:0007669"/>
    <property type="project" value="InterPro"/>
</dbReference>
<evidence type="ECO:0000256" key="5">
    <source>
        <dbReference type="ARBA" id="ARBA00022989"/>
    </source>
</evidence>
<geneLocation type="mitochondrion" evidence="10"/>
<evidence type="ECO:0000256" key="2">
    <source>
        <dbReference type="ARBA" id="ARBA00022617"/>
    </source>
</evidence>
<sequence length="130" mass="14851">MLNKIINRPISPHLTVYSPEVASVFSIWHRITGVVLSLSLVTALVLSKNFVWLNFNPLFISIVNLGLNLVPWLVNFVLASLYLFLYHMLNGSRHITWDLGFSLKISNINFTAWLIMLALVFSLVLYFLNS</sequence>
<keyword evidence="3 9" id="KW-0812">Transmembrane</keyword>
<dbReference type="Gene3D" id="1.20.1300.10">
    <property type="entry name" value="Fumarate reductase/succinate dehydrogenase, transmembrane subunit"/>
    <property type="match status" value="1"/>
</dbReference>
<dbReference type="EMBL" id="KF649303">
    <property type="protein sequence ID" value="AHB62112.1"/>
    <property type="molecule type" value="Genomic_DNA"/>
</dbReference>
<evidence type="ECO:0000256" key="8">
    <source>
        <dbReference type="PIRSR" id="PIRSR000178-1"/>
    </source>
</evidence>
<evidence type="ECO:0000256" key="6">
    <source>
        <dbReference type="ARBA" id="ARBA00023004"/>
    </source>
</evidence>
<keyword evidence="5 9" id="KW-1133">Transmembrane helix</keyword>
<keyword evidence="10" id="KW-0496">Mitochondrion</keyword>
<dbReference type="InterPro" id="IPR000701">
    <property type="entry name" value="SuccDH_FuR_B_TM-su"/>
</dbReference>
<feature type="transmembrane region" description="Helical" evidence="9">
    <location>
        <begin position="105"/>
        <end position="128"/>
    </location>
</feature>
<evidence type="ECO:0000313" key="10">
    <source>
        <dbReference type="EMBL" id="AHB62112.1"/>
    </source>
</evidence>
<feature type="binding site" description="axial binding residue" evidence="8">
    <location>
        <position position="87"/>
    </location>
    <ligand>
        <name>heme</name>
        <dbReference type="ChEBI" id="CHEBI:30413"/>
        <note>ligand shared with second transmembrane subunit</note>
    </ligand>
    <ligandPart>
        <name>Fe</name>
        <dbReference type="ChEBI" id="CHEBI:18248"/>
    </ligandPart>
</feature>
<dbReference type="PANTHER" id="PTHR10978">
    <property type="entry name" value="SUCCINATE DEHYDROGENASE CYTOCHROME B560 SUBUNIT"/>
    <property type="match status" value="1"/>
</dbReference>
<dbReference type="InterPro" id="IPR014314">
    <property type="entry name" value="Succ_DH_cytb556"/>
</dbReference>
<dbReference type="GeneID" id="22834560"/>